<feature type="transmembrane region" description="Helical" evidence="2">
    <location>
        <begin position="64"/>
        <end position="85"/>
    </location>
</feature>
<feature type="compositionally biased region" description="Basic residues" evidence="1">
    <location>
        <begin position="1"/>
        <end position="10"/>
    </location>
</feature>
<dbReference type="RefSeq" id="XP_038069444.1">
    <property type="nucleotide sequence ID" value="XM_038213516.1"/>
</dbReference>
<evidence type="ECO:0000256" key="2">
    <source>
        <dbReference type="SAM" id="Phobius"/>
    </source>
</evidence>
<sequence length="199" mass="21343">MVTAHPHGHIPRPPSTAKKIPHSTSEPPVGVTQDLPSPSQGPLTRLADTPTPAPTPAPDPTHGFVASFSFVGTMLLICGTILILISSPSQRAYPSHRDSKTSTVTNDGTSPGIQTVFPGVTVGIALLCLGIFAYVTAVTIYFKGNCLHQATENEVSQRNIDGGLSPRHVPAVQATPLRRPYMEFRVVLVPLRSYQEYEL</sequence>
<dbReference type="AlphaFoldDB" id="A0A914B0Z0"/>
<accession>A0A914B0Z0</accession>
<feature type="region of interest" description="Disordered" evidence="1">
    <location>
        <begin position="1"/>
        <end position="60"/>
    </location>
</feature>
<evidence type="ECO:0000313" key="3">
    <source>
        <dbReference type="EnsemblMetazoa" id="XP_038069444.1"/>
    </source>
</evidence>
<keyword evidence="2" id="KW-0472">Membrane</keyword>
<keyword evidence="4" id="KW-1185">Reference proteome</keyword>
<dbReference type="Proteomes" id="UP000887568">
    <property type="component" value="Unplaced"/>
</dbReference>
<evidence type="ECO:0000313" key="4">
    <source>
        <dbReference type="Proteomes" id="UP000887568"/>
    </source>
</evidence>
<dbReference type="GeneID" id="119738609"/>
<name>A0A914B0Z0_PATMI</name>
<protein>
    <submittedName>
        <fullName evidence="3">Uncharacterized protein</fullName>
    </submittedName>
</protein>
<evidence type="ECO:0000256" key="1">
    <source>
        <dbReference type="SAM" id="MobiDB-lite"/>
    </source>
</evidence>
<organism evidence="3 4">
    <name type="scientific">Patiria miniata</name>
    <name type="common">Bat star</name>
    <name type="synonym">Asterina miniata</name>
    <dbReference type="NCBI Taxonomy" id="46514"/>
    <lineage>
        <taxon>Eukaryota</taxon>
        <taxon>Metazoa</taxon>
        <taxon>Echinodermata</taxon>
        <taxon>Eleutherozoa</taxon>
        <taxon>Asterozoa</taxon>
        <taxon>Asteroidea</taxon>
        <taxon>Valvatacea</taxon>
        <taxon>Valvatida</taxon>
        <taxon>Asterinidae</taxon>
        <taxon>Patiria</taxon>
    </lineage>
</organism>
<dbReference type="EnsemblMetazoa" id="XM_038213515.1">
    <property type="protein sequence ID" value="XP_038069443.1"/>
    <property type="gene ID" value="LOC119738609"/>
</dbReference>
<keyword evidence="2" id="KW-0812">Transmembrane</keyword>
<feature type="transmembrane region" description="Helical" evidence="2">
    <location>
        <begin position="120"/>
        <end position="142"/>
    </location>
</feature>
<keyword evidence="2" id="KW-1133">Transmembrane helix</keyword>
<dbReference type="RefSeq" id="XP_038069443.1">
    <property type="nucleotide sequence ID" value="XM_038213515.1"/>
</dbReference>
<proteinExistence type="predicted"/>
<reference evidence="3" key="1">
    <citation type="submission" date="2022-11" db="UniProtKB">
        <authorList>
            <consortium name="EnsemblMetazoa"/>
        </authorList>
    </citation>
    <scope>IDENTIFICATION</scope>
</reference>
<dbReference type="EnsemblMetazoa" id="XM_038213516.1">
    <property type="protein sequence ID" value="XP_038069444.1"/>
    <property type="gene ID" value="LOC119738609"/>
</dbReference>